<keyword evidence="4" id="KW-1185">Reference proteome</keyword>
<gene>
    <name evidence="1" type="ORF">HXX08_01840</name>
    <name evidence="2" type="ORF">OZ401_002288</name>
</gene>
<evidence type="ECO:0000313" key="1">
    <source>
        <dbReference type="EMBL" id="NWJ44596.1"/>
    </source>
</evidence>
<name>A0A8T7M1I7_9CHLR</name>
<accession>A0A8T7M1I7</accession>
<dbReference type="EMBL" id="CP128399">
    <property type="protein sequence ID" value="WJW66485.1"/>
    <property type="molecule type" value="Genomic_DNA"/>
</dbReference>
<proteinExistence type="predicted"/>
<protein>
    <submittedName>
        <fullName evidence="2">Winged helix DNA-binding domain-containing protein</fullName>
    </submittedName>
    <submittedName>
        <fullName evidence="1">Winged helix-turn-helix domain-containing protein</fullName>
    </submittedName>
</protein>
<dbReference type="Pfam" id="PF06224">
    <property type="entry name" value="AlkZ-like"/>
    <property type="match status" value="1"/>
</dbReference>
<dbReference type="Proteomes" id="UP001431572">
    <property type="component" value="Chromosome 1"/>
</dbReference>
<evidence type="ECO:0000313" key="2">
    <source>
        <dbReference type="EMBL" id="WJW66485.1"/>
    </source>
</evidence>
<dbReference type="RefSeq" id="WP_341468372.1">
    <property type="nucleotide sequence ID" value="NZ_CP128399.1"/>
</dbReference>
<reference evidence="2" key="2">
    <citation type="journal article" date="2024" name="Nature">
        <title>Anoxygenic phototroph of the Chloroflexota uses a type I reaction centre.</title>
        <authorList>
            <person name="Tsuji J.M."/>
            <person name="Shaw N.A."/>
            <person name="Nagashima S."/>
            <person name="Venkiteswaran J.J."/>
            <person name="Schiff S.L."/>
            <person name="Watanabe T."/>
            <person name="Fukui M."/>
            <person name="Hanada S."/>
            <person name="Tank M."/>
            <person name="Neufeld J.D."/>
        </authorList>
    </citation>
    <scope>NUCLEOTIDE SEQUENCE</scope>
    <source>
        <strain evidence="2">L227-S17</strain>
    </source>
</reference>
<dbReference type="PANTHER" id="PTHR30528">
    <property type="entry name" value="CYTOPLASMIC PROTEIN"/>
    <property type="match status" value="1"/>
</dbReference>
<sequence length="403" mass="47111">MQLSRDSVRLIMLATQNLLEPPKATSDKEGVLNTIRQMGVLQIDTINVIARSPYLVLWSRVGEYNATLLESLLAEGNLFEYWSHEACFLPIEDYPLYRRLMLDKRKGWHPDSAWVEENKAEIEYVIERIRNNGAARSADFLRKDGLKASGWWDWKPEKIILEYLFNSGELMIAARPNFHRVYELRERILPHWEDSSTPAYSEVIEGLVLKTVQALGITHPRWIADYFRLKKKEIPPLLEKLVSENRLKLIEVEGWDSSGYYHPDNHPLIQQATEGSLDATHTTLLSPFDPLVWDRNRARELFDFNYTIECYTPAPKRQYGYFSLPILWRGKLIGRLDPKAHRRERLFEIKSLHFEPQVQITDEIVKDVTTAIKQLAIWHKTPEVIIRHSNPPELVELFSKEIN</sequence>
<dbReference type="InterPro" id="IPR009351">
    <property type="entry name" value="AlkZ-like"/>
</dbReference>
<evidence type="ECO:0000313" key="4">
    <source>
        <dbReference type="Proteomes" id="UP001431572"/>
    </source>
</evidence>
<dbReference type="GO" id="GO:0003677">
    <property type="term" value="F:DNA binding"/>
    <property type="evidence" value="ECO:0007669"/>
    <property type="project" value="UniProtKB-KW"/>
</dbReference>
<dbReference type="PANTHER" id="PTHR30528:SF0">
    <property type="entry name" value="CYTOPLASMIC PROTEIN"/>
    <property type="match status" value="1"/>
</dbReference>
<dbReference type="AlphaFoldDB" id="A0A8T7M1I7"/>
<dbReference type="Proteomes" id="UP000521676">
    <property type="component" value="Unassembled WGS sequence"/>
</dbReference>
<keyword evidence="2" id="KW-0238">DNA-binding</keyword>
<organism evidence="1 3">
    <name type="scientific">Candidatus Chlorohelix allophototropha</name>
    <dbReference type="NCBI Taxonomy" id="3003348"/>
    <lineage>
        <taxon>Bacteria</taxon>
        <taxon>Bacillati</taxon>
        <taxon>Chloroflexota</taxon>
        <taxon>Chloroflexia</taxon>
        <taxon>Candidatus Chloroheliales</taxon>
        <taxon>Candidatus Chloroheliaceae</taxon>
        <taxon>Candidatus Chlorohelix</taxon>
    </lineage>
</organism>
<dbReference type="EMBL" id="JACATZ010000001">
    <property type="protein sequence ID" value="NWJ44596.1"/>
    <property type="molecule type" value="Genomic_DNA"/>
</dbReference>
<evidence type="ECO:0000313" key="3">
    <source>
        <dbReference type="Proteomes" id="UP000521676"/>
    </source>
</evidence>
<reference evidence="1 3" key="1">
    <citation type="submission" date="2020-06" db="EMBL/GenBank/DDBJ databases">
        <title>Anoxygenic phototrophic Chloroflexota member uses a Type I reaction center.</title>
        <authorList>
            <person name="Tsuji J.M."/>
            <person name="Shaw N.A."/>
            <person name="Nagashima S."/>
            <person name="Venkiteswaran J."/>
            <person name="Schiff S.L."/>
            <person name="Hanada S."/>
            <person name="Tank M."/>
            <person name="Neufeld J.D."/>
        </authorList>
    </citation>
    <scope>NUCLEOTIDE SEQUENCE [LARGE SCALE GENOMIC DNA]</scope>
    <source>
        <strain evidence="1">L227-S17</strain>
    </source>
</reference>